<protein>
    <recommendedName>
        <fullName evidence="4">DUF1453 domain-containing protein</fullName>
    </recommendedName>
</protein>
<evidence type="ECO:0000313" key="2">
    <source>
        <dbReference type="EMBL" id="GAA0441631.1"/>
    </source>
</evidence>
<sequence>MGGIRVNPWLLTAIIVVVVIAVVIKRMIGEPVSVRELFAAPVILTGIGILSLVKKTDLTATDITWVIAGAVFGVALGALRGATVQLVDKGGVLWQRYTGRTFLAVIGTVAIAAGFNVLAVQMGMHENARPLQLAIGVSFLGESLMIGCRGMTSGIPFAPARSR</sequence>
<keyword evidence="1" id="KW-0472">Membrane</keyword>
<comment type="caution">
    <text evidence="2">The sequence shown here is derived from an EMBL/GenBank/DDBJ whole genome shotgun (WGS) entry which is preliminary data.</text>
</comment>
<keyword evidence="1" id="KW-0812">Transmembrane</keyword>
<keyword evidence="3" id="KW-1185">Reference proteome</keyword>
<feature type="transmembrane region" description="Helical" evidence="1">
    <location>
        <begin position="102"/>
        <end position="124"/>
    </location>
</feature>
<accession>A0ABN0ZBD3</accession>
<organism evidence="2 3">
    <name type="scientific">Streptomyces stramineus</name>
    <dbReference type="NCBI Taxonomy" id="173861"/>
    <lineage>
        <taxon>Bacteria</taxon>
        <taxon>Bacillati</taxon>
        <taxon>Actinomycetota</taxon>
        <taxon>Actinomycetes</taxon>
        <taxon>Kitasatosporales</taxon>
        <taxon>Streptomycetaceae</taxon>
        <taxon>Streptomyces</taxon>
    </lineage>
</organism>
<evidence type="ECO:0000313" key="3">
    <source>
        <dbReference type="Proteomes" id="UP001499895"/>
    </source>
</evidence>
<feature type="transmembrane region" description="Helical" evidence="1">
    <location>
        <begin position="6"/>
        <end position="24"/>
    </location>
</feature>
<feature type="transmembrane region" description="Helical" evidence="1">
    <location>
        <begin position="65"/>
        <end position="82"/>
    </location>
</feature>
<feature type="transmembrane region" description="Helical" evidence="1">
    <location>
        <begin position="36"/>
        <end position="53"/>
    </location>
</feature>
<dbReference type="EMBL" id="BAAAHB010000001">
    <property type="protein sequence ID" value="GAA0441631.1"/>
    <property type="molecule type" value="Genomic_DNA"/>
</dbReference>
<dbReference type="RefSeq" id="WP_344083440.1">
    <property type="nucleotide sequence ID" value="NZ_BAAAHB010000001.1"/>
</dbReference>
<name>A0ABN0ZBD3_9ACTN</name>
<proteinExistence type="predicted"/>
<evidence type="ECO:0008006" key="4">
    <source>
        <dbReference type="Google" id="ProtNLM"/>
    </source>
</evidence>
<gene>
    <name evidence="2" type="ORF">GCM10009544_00300</name>
</gene>
<evidence type="ECO:0000256" key="1">
    <source>
        <dbReference type="SAM" id="Phobius"/>
    </source>
</evidence>
<keyword evidence="1" id="KW-1133">Transmembrane helix</keyword>
<dbReference type="Proteomes" id="UP001499895">
    <property type="component" value="Unassembled WGS sequence"/>
</dbReference>
<reference evidence="2 3" key="1">
    <citation type="journal article" date="2019" name="Int. J. Syst. Evol. Microbiol.">
        <title>The Global Catalogue of Microorganisms (GCM) 10K type strain sequencing project: providing services to taxonomists for standard genome sequencing and annotation.</title>
        <authorList>
            <consortium name="The Broad Institute Genomics Platform"/>
            <consortium name="The Broad Institute Genome Sequencing Center for Infectious Disease"/>
            <person name="Wu L."/>
            <person name="Ma J."/>
        </authorList>
    </citation>
    <scope>NUCLEOTIDE SEQUENCE [LARGE SCALE GENOMIC DNA]</scope>
    <source>
        <strain evidence="2 3">JCM 10649</strain>
    </source>
</reference>